<proteinExistence type="predicted"/>
<dbReference type="GO" id="GO:0007064">
    <property type="term" value="P:mitotic sister chromatid cohesion"/>
    <property type="evidence" value="ECO:0007669"/>
    <property type="project" value="TreeGrafter"/>
</dbReference>
<dbReference type="AlphaFoldDB" id="A0A811LBB2"/>
<reference evidence="2" key="1">
    <citation type="submission" date="2020-09" db="EMBL/GenBank/DDBJ databases">
        <authorList>
            <person name="Kikuchi T."/>
        </authorList>
    </citation>
    <scope>NUCLEOTIDE SEQUENCE</scope>
    <source>
        <strain evidence="2">SH1</strain>
    </source>
</reference>
<accession>A0A811LBB2</accession>
<dbReference type="PANTHER" id="PTHR45884">
    <property type="entry name" value="N-ACETYLTRANSFERASE ECO"/>
    <property type="match status" value="1"/>
</dbReference>
<dbReference type="GO" id="GO:0005634">
    <property type="term" value="C:nucleus"/>
    <property type="evidence" value="ECO:0007669"/>
    <property type="project" value="TreeGrafter"/>
</dbReference>
<organism evidence="2 3">
    <name type="scientific">Bursaphelenchus okinawaensis</name>
    <dbReference type="NCBI Taxonomy" id="465554"/>
    <lineage>
        <taxon>Eukaryota</taxon>
        <taxon>Metazoa</taxon>
        <taxon>Ecdysozoa</taxon>
        <taxon>Nematoda</taxon>
        <taxon>Chromadorea</taxon>
        <taxon>Rhabditida</taxon>
        <taxon>Tylenchina</taxon>
        <taxon>Tylenchomorpha</taxon>
        <taxon>Aphelenchoidea</taxon>
        <taxon>Aphelenchoididae</taxon>
        <taxon>Bursaphelenchus</taxon>
    </lineage>
</organism>
<dbReference type="Proteomes" id="UP000614601">
    <property type="component" value="Unassembled WGS sequence"/>
</dbReference>
<name>A0A811LBB2_9BILA</name>
<gene>
    <name evidence="2" type="ORF">BOKJ2_LOCUS11573</name>
</gene>
<feature type="domain" description="N-acetyltransferase ESCO zinc-finger" evidence="1">
    <location>
        <begin position="39"/>
        <end position="78"/>
    </location>
</feature>
<dbReference type="Proteomes" id="UP000783686">
    <property type="component" value="Unassembled WGS sequence"/>
</dbReference>
<dbReference type="Pfam" id="PF13878">
    <property type="entry name" value="zf-C2H2_3"/>
    <property type="match status" value="1"/>
</dbReference>
<protein>
    <recommendedName>
        <fullName evidence="1">N-acetyltransferase ESCO zinc-finger domain-containing protein</fullName>
    </recommendedName>
</protein>
<keyword evidence="3" id="KW-1185">Reference proteome</keyword>
<dbReference type="EMBL" id="CAJFDH010000005">
    <property type="protein sequence ID" value="CAD5225428.1"/>
    <property type="molecule type" value="Genomic_DNA"/>
</dbReference>
<dbReference type="GO" id="GO:0061733">
    <property type="term" value="F:protein-lysine-acetyltransferase activity"/>
    <property type="evidence" value="ECO:0007669"/>
    <property type="project" value="TreeGrafter"/>
</dbReference>
<sequence>MSVQSKLDLFFNVKPSTSEVCSPKTSVKRPKRRKIDDNQYVLDVGQKRIGLQHCLECDMAYNIDDIEDRKAHDLRHNKMDKLKVLKISNVQFTAWKQAVKCKKVSDDTTITLFMFTKDCKSSIIKKTEEIINDIVNPNLGLCPDVPLWSETTTVLLFVSSQENGHVINSVAVIESLNEAELLPDHRLFKGKFIGLNRLWINRHASKDSPSQDQTSWTSTWVLDQIRRYFDKKPLPRSRIAFNVDNIQLGIDYFGDNSQRYVGYANE</sequence>
<evidence type="ECO:0000313" key="2">
    <source>
        <dbReference type="EMBL" id="CAD5225428.1"/>
    </source>
</evidence>
<dbReference type="PANTHER" id="PTHR45884:SF2">
    <property type="entry name" value="N-ACETYLTRANSFERASE ECO"/>
    <property type="match status" value="1"/>
</dbReference>
<dbReference type="InterPro" id="IPR028005">
    <property type="entry name" value="AcTrfase_ESCO_Znf_dom"/>
</dbReference>
<evidence type="ECO:0000259" key="1">
    <source>
        <dbReference type="Pfam" id="PF13878"/>
    </source>
</evidence>
<dbReference type="EMBL" id="CAJFCW020000005">
    <property type="protein sequence ID" value="CAG9120869.1"/>
    <property type="molecule type" value="Genomic_DNA"/>
</dbReference>
<dbReference type="OrthoDB" id="428854at2759"/>
<evidence type="ECO:0000313" key="3">
    <source>
        <dbReference type="Proteomes" id="UP000614601"/>
    </source>
</evidence>
<dbReference type="GO" id="GO:0000785">
    <property type="term" value="C:chromatin"/>
    <property type="evidence" value="ECO:0007669"/>
    <property type="project" value="TreeGrafter"/>
</dbReference>
<comment type="caution">
    <text evidence="2">The sequence shown here is derived from an EMBL/GenBank/DDBJ whole genome shotgun (WGS) entry which is preliminary data.</text>
</comment>